<accession>A0A1B0BPP7</accession>
<dbReference type="EMBL" id="JXJN01018146">
    <property type="status" value="NOT_ANNOTATED_CDS"/>
    <property type="molecule type" value="Genomic_DNA"/>
</dbReference>
<sequence>MRRKAGKNSKFLKPNFQTSKFLQRKREQHTLWCWRSIAMEYLTITLLLLLLINFTGSITYDVIYKLRQD</sequence>
<dbReference type="EnsemblMetazoa" id="GPPI036680-RA">
    <property type="protein sequence ID" value="GPPI036680-PA"/>
    <property type="gene ID" value="GPPI036680"/>
</dbReference>
<dbReference type="Proteomes" id="UP000092460">
    <property type="component" value="Unassembled WGS sequence"/>
</dbReference>
<evidence type="ECO:0000313" key="2">
    <source>
        <dbReference type="Proteomes" id="UP000092460"/>
    </source>
</evidence>
<proteinExistence type="predicted"/>
<organism evidence="1 2">
    <name type="scientific">Glossina palpalis gambiensis</name>
    <dbReference type="NCBI Taxonomy" id="67801"/>
    <lineage>
        <taxon>Eukaryota</taxon>
        <taxon>Metazoa</taxon>
        <taxon>Ecdysozoa</taxon>
        <taxon>Arthropoda</taxon>
        <taxon>Hexapoda</taxon>
        <taxon>Insecta</taxon>
        <taxon>Pterygota</taxon>
        <taxon>Neoptera</taxon>
        <taxon>Endopterygota</taxon>
        <taxon>Diptera</taxon>
        <taxon>Brachycera</taxon>
        <taxon>Muscomorpha</taxon>
        <taxon>Hippoboscoidea</taxon>
        <taxon>Glossinidae</taxon>
        <taxon>Glossina</taxon>
    </lineage>
</organism>
<reference evidence="1" key="2">
    <citation type="submission" date="2020-05" db="UniProtKB">
        <authorList>
            <consortium name="EnsemblMetazoa"/>
        </authorList>
    </citation>
    <scope>IDENTIFICATION</scope>
    <source>
        <strain evidence="1">IAEA</strain>
    </source>
</reference>
<dbReference type="VEuPathDB" id="VectorBase:GPPI036680"/>
<keyword evidence="2" id="KW-1185">Reference proteome</keyword>
<evidence type="ECO:0000313" key="1">
    <source>
        <dbReference type="EnsemblMetazoa" id="GPPI036680-PA"/>
    </source>
</evidence>
<protein>
    <submittedName>
        <fullName evidence="1">Uncharacterized protein</fullName>
    </submittedName>
</protein>
<dbReference type="AlphaFoldDB" id="A0A1B0BPP7"/>
<dbReference type="EMBL" id="JXJN01018145">
    <property type="status" value="NOT_ANNOTATED_CDS"/>
    <property type="molecule type" value="Genomic_DNA"/>
</dbReference>
<name>A0A1B0BPP7_9MUSC</name>
<reference evidence="2" key="1">
    <citation type="submission" date="2015-01" db="EMBL/GenBank/DDBJ databases">
        <authorList>
            <person name="Aksoy S."/>
            <person name="Warren W."/>
            <person name="Wilson R.K."/>
        </authorList>
    </citation>
    <scope>NUCLEOTIDE SEQUENCE [LARGE SCALE GENOMIC DNA]</scope>
    <source>
        <strain evidence="2">IAEA</strain>
    </source>
</reference>